<accession>A0ABX8QNJ6</accession>
<keyword evidence="2" id="KW-1185">Reference proteome</keyword>
<dbReference type="EMBL" id="CP059572">
    <property type="protein sequence ID" value="QXJ20130.1"/>
    <property type="molecule type" value="Genomic_DNA"/>
</dbReference>
<proteinExistence type="predicted"/>
<protein>
    <submittedName>
        <fullName evidence="1">Uncharacterized protein</fullName>
    </submittedName>
</protein>
<name>A0ABX8QNJ6_9ACTN</name>
<sequence length="124" mass="13291">MQGADAVLARASDALDEVKPLVRAGAPWLRVDGLGRAIEDLEDLLLPVYELLVPVTGRLTAIRRLELRAPADRCDRVRADRALAHLDAGREALTLAGHLMATGREVLHELPESAGLLSLGQSGD</sequence>
<organism evidence="1 2">
    <name type="scientific">Actinomadura graeca</name>
    <dbReference type="NCBI Taxonomy" id="2750812"/>
    <lineage>
        <taxon>Bacteria</taxon>
        <taxon>Bacillati</taxon>
        <taxon>Actinomycetota</taxon>
        <taxon>Actinomycetes</taxon>
        <taxon>Streptosporangiales</taxon>
        <taxon>Thermomonosporaceae</taxon>
        <taxon>Actinomadura</taxon>
    </lineage>
</organism>
<gene>
    <name evidence="1" type="ORF">AGRA3207_000784</name>
</gene>
<dbReference type="Proteomes" id="UP001049518">
    <property type="component" value="Chromosome"/>
</dbReference>
<reference evidence="1" key="1">
    <citation type="submission" date="2020-07" db="EMBL/GenBank/DDBJ databases">
        <authorList>
            <person name="Tarantini F.S."/>
            <person name="Hong K.W."/>
            <person name="Chan K.G."/>
        </authorList>
    </citation>
    <scope>NUCLEOTIDE SEQUENCE</scope>
    <source>
        <strain evidence="1">32-07</strain>
    </source>
</reference>
<evidence type="ECO:0000313" key="1">
    <source>
        <dbReference type="EMBL" id="QXJ20130.1"/>
    </source>
</evidence>
<evidence type="ECO:0000313" key="2">
    <source>
        <dbReference type="Proteomes" id="UP001049518"/>
    </source>
</evidence>
<dbReference type="RefSeq" id="WP_231333181.1">
    <property type="nucleotide sequence ID" value="NZ_CP059572.1"/>
</dbReference>